<gene>
    <name evidence="2" type="ORF">YASMINEVIRUS_738</name>
</gene>
<dbReference type="EMBL" id="UPSH01000001">
    <property type="protein sequence ID" value="VBB18275.1"/>
    <property type="molecule type" value="Genomic_DNA"/>
</dbReference>
<proteinExistence type="predicted"/>
<comment type="caution">
    <text evidence="2">The sequence shown here is derived from an EMBL/GenBank/DDBJ whole genome shotgun (WGS) entry which is preliminary data.</text>
</comment>
<accession>A0A5K0U8Z6</accession>
<name>A0A5K0U8Z6_9VIRU</name>
<dbReference type="Proteomes" id="UP000594342">
    <property type="component" value="Unassembled WGS sequence"/>
</dbReference>
<keyword evidence="3" id="KW-1185">Reference proteome</keyword>
<sequence>MIDTLLFVVLGLVLTFLVGVMAYVAFVDRTGWAKVVAIVILSVMGFAGLIGSIMYFLAHLAGISLSTTAYFVGVLWSVFSGFLLFFVIYGADVPIVLKGLFCVVVVSGFIGVFWL</sequence>
<reference evidence="2 3" key="1">
    <citation type="submission" date="2018-10" db="EMBL/GenBank/DDBJ databases">
        <authorList>
            <consortium name="IHU Genomes"/>
        </authorList>
    </citation>
    <scope>NUCLEOTIDE SEQUENCE [LARGE SCALE GENOMIC DNA]</scope>
    <source>
        <strain evidence="2 3">A1</strain>
    </source>
</reference>
<keyword evidence="1" id="KW-1133">Transmembrane helix</keyword>
<feature type="transmembrane region" description="Helical" evidence="1">
    <location>
        <begin position="69"/>
        <end position="89"/>
    </location>
</feature>
<evidence type="ECO:0000313" key="3">
    <source>
        <dbReference type="Proteomes" id="UP000594342"/>
    </source>
</evidence>
<feature type="transmembrane region" description="Helical" evidence="1">
    <location>
        <begin position="32"/>
        <end position="57"/>
    </location>
</feature>
<feature type="transmembrane region" description="Helical" evidence="1">
    <location>
        <begin position="95"/>
        <end position="114"/>
    </location>
</feature>
<organism evidence="2 3">
    <name type="scientific">Yasminevirus sp. GU-2018</name>
    <dbReference type="NCBI Taxonomy" id="2420051"/>
    <lineage>
        <taxon>Viruses</taxon>
        <taxon>Varidnaviria</taxon>
        <taxon>Bamfordvirae</taxon>
        <taxon>Nucleocytoviricota</taxon>
        <taxon>Megaviricetes</taxon>
        <taxon>Imitervirales</taxon>
        <taxon>Mimiviridae</taxon>
        <taxon>Klosneuvirinae</taxon>
        <taxon>Yasminevirus</taxon>
        <taxon>Yasminevirus saudimassiliense</taxon>
    </lineage>
</organism>
<protein>
    <submittedName>
        <fullName evidence="2">Uncharacterized protein</fullName>
    </submittedName>
</protein>
<evidence type="ECO:0000313" key="2">
    <source>
        <dbReference type="EMBL" id="VBB18275.1"/>
    </source>
</evidence>
<evidence type="ECO:0000256" key="1">
    <source>
        <dbReference type="SAM" id="Phobius"/>
    </source>
</evidence>
<keyword evidence="1" id="KW-0472">Membrane</keyword>
<keyword evidence="1" id="KW-0812">Transmembrane</keyword>